<accession>A0AA38MQT9</accession>
<keyword evidence="2" id="KW-1185">Reference proteome</keyword>
<sequence>MDRVFLRQYYSSDDTFPLYPPKIIPINPRPFNPYLRHFKPESNLNIYIADVNKQTLFINFLRLLGDAVPTLRMQSALCVEMQRPFMNYETGPGGTRKVRLRVRCCRSVGRRKAQLRARRCSYRVFAPASIPLARIQIALCVELKTLLSLTLIEISISTCYHARK</sequence>
<dbReference type="Proteomes" id="UP001168821">
    <property type="component" value="Unassembled WGS sequence"/>
</dbReference>
<proteinExistence type="predicted"/>
<dbReference type="AlphaFoldDB" id="A0AA38MQT9"/>
<reference evidence="1" key="1">
    <citation type="journal article" date="2023" name="G3 (Bethesda)">
        <title>Whole genome assemblies of Zophobas morio and Tenebrio molitor.</title>
        <authorList>
            <person name="Kaur S."/>
            <person name="Stinson S.A."/>
            <person name="diCenzo G.C."/>
        </authorList>
    </citation>
    <scope>NUCLEOTIDE SEQUENCE</scope>
    <source>
        <strain evidence="1">QUZm001</strain>
    </source>
</reference>
<name>A0AA38MQT9_9CUCU</name>
<evidence type="ECO:0000313" key="1">
    <source>
        <dbReference type="EMBL" id="KAJ3664269.1"/>
    </source>
</evidence>
<organism evidence="1 2">
    <name type="scientific">Zophobas morio</name>
    <dbReference type="NCBI Taxonomy" id="2755281"/>
    <lineage>
        <taxon>Eukaryota</taxon>
        <taxon>Metazoa</taxon>
        <taxon>Ecdysozoa</taxon>
        <taxon>Arthropoda</taxon>
        <taxon>Hexapoda</taxon>
        <taxon>Insecta</taxon>
        <taxon>Pterygota</taxon>
        <taxon>Neoptera</taxon>
        <taxon>Endopterygota</taxon>
        <taxon>Coleoptera</taxon>
        <taxon>Polyphaga</taxon>
        <taxon>Cucujiformia</taxon>
        <taxon>Tenebrionidae</taxon>
        <taxon>Zophobas</taxon>
    </lineage>
</organism>
<gene>
    <name evidence="1" type="ORF">Zmor_008451</name>
</gene>
<comment type="caution">
    <text evidence="1">The sequence shown here is derived from an EMBL/GenBank/DDBJ whole genome shotgun (WGS) entry which is preliminary data.</text>
</comment>
<evidence type="ECO:0000313" key="2">
    <source>
        <dbReference type="Proteomes" id="UP001168821"/>
    </source>
</evidence>
<dbReference type="EMBL" id="JALNTZ010000002">
    <property type="protein sequence ID" value="KAJ3664269.1"/>
    <property type="molecule type" value="Genomic_DNA"/>
</dbReference>
<protein>
    <submittedName>
        <fullName evidence="1">Uncharacterized protein</fullName>
    </submittedName>
</protein>